<keyword evidence="2" id="KW-0863">Zinc-finger</keyword>
<feature type="transmembrane region" description="Helical" evidence="5">
    <location>
        <begin position="198"/>
        <end position="218"/>
    </location>
</feature>
<dbReference type="SMART" id="SM00744">
    <property type="entry name" value="RINGv"/>
    <property type="match status" value="1"/>
</dbReference>
<dbReference type="PANTHER" id="PTHR46214">
    <property type="entry name" value="ZINC FINGER, RING-CH-TYPE"/>
    <property type="match status" value="1"/>
</dbReference>
<reference evidence="7" key="1">
    <citation type="submission" date="2023-05" db="EMBL/GenBank/DDBJ databases">
        <title>Nepenthes gracilis genome sequencing.</title>
        <authorList>
            <person name="Fukushima K."/>
        </authorList>
    </citation>
    <scope>NUCLEOTIDE SEQUENCE</scope>
    <source>
        <strain evidence="7">SING2019-196</strain>
    </source>
</reference>
<feature type="compositionally biased region" description="Basic and acidic residues" evidence="4">
    <location>
        <begin position="25"/>
        <end position="43"/>
    </location>
</feature>
<feature type="compositionally biased region" description="Polar residues" evidence="4">
    <location>
        <begin position="44"/>
        <end position="53"/>
    </location>
</feature>
<evidence type="ECO:0000256" key="4">
    <source>
        <dbReference type="SAM" id="MobiDB-lite"/>
    </source>
</evidence>
<comment type="caution">
    <text evidence="7">The sequence shown here is derived from an EMBL/GenBank/DDBJ whole genome shotgun (WGS) entry which is preliminary data.</text>
</comment>
<sequence length="244" mass="26877">MQNDESIENRIEVGNRIDAGELKSIGDHRVSVHDFPPDADHNTSAESGNQESQKFAEEGLPDVASPKKYHLPRTASSHEQCRVCQQEEEEILIELGCQCRGGLAKAHESCINNWFRTRGSNKCEICQHVAANVSPPEPSPNANYQVWRGDQVLRQPGFAPEHETGCFSPLWVAFSILIGGLLLDVLISISLGVSPLPVNIIIGVIVLLGLGTAFRLALEFCHQWSVRRLVQVDANVNQGYHPAL</sequence>
<dbReference type="GO" id="GO:0008270">
    <property type="term" value="F:zinc ion binding"/>
    <property type="evidence" value="ECO:0007669"/>
    <property type="project" value="UniProtKB-KW"/>
</dbReference>
<proteinExistence type="predicted"/>
<dbReference type="Gene3D" id="3.30.40.10">
    <property type="entry name" value="Zinc/RING finger domain, C3HC4 (zinc finger)"/>
    <property type="match status" value="1"/>
</dbReference>
<dbReference type="EMBL" id="BSYO01000009">
    <property type="protein sequence ID" value="GMH09617.1"/>
    <property type="molecule type" value="Genomic_DNA"/>
</dbReference>
<evidence type="ECO:0000256" key="3">
    <source>
        <dbReference type="ARBA" id="ARBA00022833"/>
    </source>
</evidence>
<evidence type="ECO:0000259" key="6">
    <source>
        <dbReference type="PROSITE" id="PS51292"/>
    </source>
</evidence>
<gene>
    <name evidence="7" type="ORF">Nepgr_011458</name>
</gene>
<keyword evidence="3" id="KW-0862">Zinc</keyword>
<dbReference type="Pfam" id="PF12906">
    <property type="entry name" value="RINGv"/>
    <property type="match status" value="1"/>
</dbReference>
<evidence type="ECO:0000313" key="7">
    <source>
        <dbReference type="EMBL" id="GMH09617.1"/>
    </source>
</evidence>
<accession>A0AAD3SFH8</accession>
<evidence type="ECO:0000313" key="8">
    <source>
        <dbReference type="Proteomes" id="UP001279734"/>
    </source>
</evidence>
<evidence type="ECO:0000256" key="2">
    <source>
        <dbReference type="ARBA" id="ARBA00022771"/>
    </source>
</evidence>
<feature type="domain" description="RING-CH-type" evidence="6">
    <location>
        <begin position="73"/>
        <end position="133"/>
    </location>
</feature>
<dbReference type="InterPro" id="IPR011016">
    <property type="entry name" value="Znf_RING-CH"/>
</dbReference>
<keyword evidence="5" id="KW-1133">Transmembrane helix</keyword>
<keyword evidence="5" id="KW-0472">Membrane</keyword>
<dbReference type="PROSITE" id="PS51292">
    <property type="entry name" value="ZF_RING_CH"/>
    <property type="match status" value="1"/>
</dbReference>
<feature type="region of interest" description="Disordered" evidence="4">
    <location>
        <begin position="25"/>
        <end position="56"/>
    </location>
</feature>
<organism evidence="7 8">
    <name type="scientific">Nepenthes gracilis</name>
    <name type="common">Slender pitcher plant</name>
    <dbReference type="NCBI Taxonomy" id="150966"/>
    <lineage>
        <taxon>Eukaryota</taxon>
        <taxon>Viridiplantae</taxon>
        <taxon>Streptophyta</taxon>
        <taxon>Embryophyta</taxon>
        <taxon>Tracheophyta</taxon>
        <taxon>Spermatophyta</taxon>
        <taxon>Magnoliopsida</taxon>
        <taxon>eudicotyledons</taxon>
        <taxon>Gunneridae</taxon>
        <taxon>Pentapetalae</taxon>
        <taxon>Caryophyllales</taxon>
        <taxon>Nepenthaceae</taxon>
        <taxon>Nepenthes</taxon>
    </lineage>
</organism>
<dbReference type="PANTHER" id="PTHR46214:SF16">
    <property type="entry name" value="OS10G0481450 PROTEIN"/>
    <property type="match status" value="1"/>
</dbReference>
<keyword evidence="1" id="KW-0479">Metal-binding</keyword>
<dbReference type="SUPFAM" id="SSF57850">
    <property type="entry name" value="RING/U-box"/>
    <property type="match status" value="1"/>
</dbReference>
<keyword evidence="8" id="KW-1185">Reference proteome</keyword>
<name>A0AAD3SFH8_NEPGR</name>
<dbReference type="Proteomes" id="UP001279734">
    <property type="component" value="Unassembled WGS sequence"/>
</dbReference>
<feature type="transmembrane region" description="Helical" evidence="5">
    <location>
        <begin position="170"/>
        <end position="192"/>
    </location>
</feature>
<evidence type="ECO:0000256" key="5">
    <source>
        <dbReference type="SAM" id="Phobius"/>
    </source>
</evidence>
<protein>
    <recommendedName>
        <fullName evidence="6">RING-CH-type domain-containing protein</fullName>
    </recommendedName>
</protein>
<evidence type="ECO:0000256" key="1">
    <source>
        <dbReference type="ARBA" id="ARBA00022723"/>
    </source>
</evidence>
<dbReference type="InterPro" id="IPR013083">
    <property type="entry name" value="Znf_RING/FYVE/PHD"/>
</dbReference>
<dbReference type="AlphaFoldDB" id="A0AAD3SFH8"/>
<keyword evidence="5" id="KW-0812">Transmembrane</keyword>